<feature type="compositionally biased region" description="Basic and acidic residues" evidence="8">
    <location>
        <begin position="564"/>
        <end position="574"/>
    </location>
</feature>
<feature type="transmembrane region" description="Helical" evidence="9">
    <location>
        <begin position="150"/>
        <end position="168"/>
    </location>
</feature>
<evidence type="ECO:0000256" key="3">
    <source>
        <dbReference type="ARBA" id="ARBA00022448"/>
    </source>
</evidence>
<keyword evidence="12" id="KW-1185">Reference proteome</keyword>
<dbReference type="Pfam" id="PF00083">
    <property type="entry name" value="Sugar_tr"/>
    <property type="match status" value="1"/>
</dbReference>
<dbReference type="PRINTS" id="PR00171">
    <property type="entry name" value="SUGRTRNSPORT"/>
</dbReference>
<dbReference type="CDD" id="cd17356">
    <property type="entry name" value="MFS_HXT"/>
    <property type="match status" value="1"/>
</dbReference>
<keyword evidence="3 7" id="KW-0813">Transport</keyword>
<feature type="transmembrane region" description="Helical" evidence="9">
    <location>
        <begin position="209"/>
        <end position="230"/>
    </location>
</feature>
<evidence type="ECO:0000256" key="8">
    <source>
        <dbReference type="SAM" id="MobiDB-lite"/>
    </source>
</evidence>
<evidence type="ECO:0000256" key="9">
    <source>
        <dbReference type="SAM" id="Phobius"/>
    </source>
</evidence>
<dbReference type="Gene3D" id="1.20.1250.20">
    <property type="entry name" value="MFS general substrate transporter like domains"/>
    <property type="match status" value="1"/>
</dbReference>
<accession>A0A1B8G716</accession>
<dbReference type="EMBL" id="KV460285">
    <property type="protein sequence ID" value="OBT91612.1"/>
    <property type="molecule type" value="Genomic_DNA"/>
</dbReference>
<evidence type="ECO:0000256" key="7">
    <source>
        <dbReference type="RuleBase" id="RU003346"/>
    </source>
</evidence>
<evidence type="ECO:0000313" key="11">
    <source>
        <dbReference type="EMBL" id="OBT91612.1"/>
    </source>
</evidence>
<dbReference type="PANTHER" id="PTHR48022:SF39">
    <property type="entry name" value="MONOSACCHARIDE TRANSPORTER, PUTATIVE-RELATED"/>
    <property type="match status" value="1"/>
</dbReference>
<dbReference type="NCBIfam" id="TIGR00879">
    <property type="entry name" value="SP"/>
    <property type="match status" value="1"/>
</dbReference>
<evidence type="ECO:0000256" key="2">
    <source>
        <dbReference type="ARBA" id="ARBA00010992"/>
    </source>
</evidence>
<dbReference type="SUPFAM" id="SSF103473">
    <property type="entry name" value="MFS general substrate transporter"/>
    <property type="match status" value="1"/>
</dbReference>
<feature type="domain" description="Major facilitator superfamily (MFS) profile" evidence="10">
    <location>
        <begin position="72"/>
        <end position="519"/>
    </location>
</feature>
<dbReference type="Proteomes" id="UP000091956">
    <property type="component" value="Unassembled WGS sequence"/>
</dbReference>
<keyword evidence="5 9" id="KW-1133">Transmembrane helix</keyword>
<reference evidence="12" key="2">
    <citation type="journal article" date="2018" name="Nat. Commun.">
        <title>Extreme sensitivity to ultraviolet light in the fungal pathogen causing white-nose syndrome of bats.</title>
        <authorList>
            <person name="Palmer J.M."/>
            <person name="Drees K.P."/>
            <person name="Foster J.T."/>
            <person name="Lindner D.L."/>
        </authorList>
    </citation>
    <scope>NUCLEOTIDE SEQUENCE [LARGE SCALE GENOMIC DNA]</scope>
    <source>
        <strain evidence="12">UAMH 10579</strain>
    </source>
</reference>
<dbReference type="InterPro" id="IPR020846">
    <property type="entry name" value="MFS_dom"/>
</dbReference>
<comment type="similarity">
    <text evidence="2 7">Belongs to the major facilitator superfamily. Sugar transporter (TC 2.A.1.1) family.</text>
</comment>
<comment type="subcellular location">
    <subcellularLocation>
        <location evidence="1">Membrane</location>
        <topology evidence="1">Multi-pass membrane protein</topology>
    </subcellularLocation>
</comment>
<dbReference type="PANTHER" id="PTHR48022">
    <property type="entry name" value="PLASTIDIC GLUCOSE TRANSPORTER 4"/>
    <property type="match status" value="1"/>
</dbReference>
<protein>
    <submittedName>
        <fullName evidence="11">Hexose transporter hxt1</fullName>
    </submittedName>
</protein>
<dbReference type="GeneID" id="28843742"/>
<dbReference type="GO" id="GO:0005351">
    <property type="term" value="F:carbohydrate:proton symporter activity"/>
    <property type="evidence" value="ECO:0007669"/>
    <property type="project" value="TreeGrafter"/>
</dbReference>
<proteinExistence type="inferred from homology"/>
<feature type="transmembrane region" description="Helical" evidence="9">
    <location>
        <begin position="328"/>
        <end position="349"/>
    </location>
</feature>
<feature type="transmembrane region" description="Helical" evidence="9">
    <location>
        <begin position="65"/>
        <end position="85"/>
    </location>
</feature>
<gene>
    <name evidence="11" type="primary">HXT1</name>
    <name evidence="11" type="ORF">VE01_10356</name>
</gene>
<feature type="transmembrane region" description="Helical" evidence="9">
    <location>
        <begin position="466"/>
        <end position="488"/>
    </location>
</feature>
<evidence type="ECO:0000256" key="1">
    <source>
        <dbReference type="ARBA" id="ARBA00004141"/>
    </source>
</evidence>
<dbReference type="PROSITE" id="PS50850">
    <property type="entry name" value="MFS"/>
    <property type="match status" value="1"/>
</dbReference>
<feature type="transmembrane region" description="Helical" evidence="9">
    <location>
        <begin position="242"/>
        <end position="261"/>
    </location>
</feature>
<dbReference type="FunFam" id="1.20.1250.20:FF:000044">
    <property type="entry name" value="Hexose transporter Hxt3p"/>
    <property type="match status" value="1"/>
</dbReference>
<feature type="region of interest" description="Disordered" evidence="8">
    <location>
        <begin position="563"/>
        <end position="612"/>
    </location>
</feature>
<feature type="transmembrane region" description="Helical" evidence="9">
    <location>
        <begin position="426"/>
        <end position="454"/>
    </location>
</feature>
<dbReference type="OrthoDB" id="2241241at2759"/>
<dbReference type="PROSITE" id="PS00216">
    <property type="entry name" value="SUGAR_TRANSPORT_1"/>
    <property type="match status" value="1"/>
</dbReference>
<keyword evidence="4 9" id="KW-0812">Transmembrane</keyword>
<feature type="transmembrane region" description="Helical" evidence="9">
    <location>
        <begin position="395"/>
        <end position="414"/>
    </location>
</feature>
<dbReference type="InterPro" id="IPR005828">
    <property type="entry name" value="MFS_sugar_transport-like"/>
</dbReference>
<feature type="transmembrane region" description="Helical" evidence="9">
    <location>
        <begin position="494"/>
        <end position="515"/>
    </location>
</feature>
<evidence type="ECO:0000256" key="5">
    <source>
        <dbReference type="ARBA" id="ARBA00022989"/>
    </source>
</evidence>
<organism evidence="11 12">
    <name type="scientific">Pseudogymnoascus verrucosus</name>
    <dbReference type="NCBI Taxonomy" id="342668"/>
    <lineage>
        <taxon>Eukaryota</taxon>
        <taxon>Fungi</taxon>
        <taxon>Dikarya</taxon>
        <taxon>Ascomycota</taxon>
        <taxon>Pezizomycotina</taxon>
        <taxon>Leotiomycetes</taxon>
        <taxon>Thelebolales</taxon>
        <taxon>Thelebolaceae</taxon>
        <taxon>Pseudogymnoascus</taxon>
    </lineage>
</organism>
<evidence type="ECO:0000256" key="6">
    <source>
        <dbReference type="ARBA" id="ARBA00023136"/>
    </source>
</evidence>
<sequence>MGLLDKVKGHKASGNGLDTSGRTSSDPGIKEQEGGIADINFDQNTDDTETIMNNPNLDDGKVPRVTFRTAIMAIIAAMGGFIFGYDTGQISGFLEMQVFLERFGETNADGKLFFSNVRSGLIVALLSIGTAIGALLAAPLADRIGRRGSIPWWCLIFCVGVTIQIAVGDGQWVGVAMGRWVAGLGVGSLSVLVPLYMSESTPKQVRGAVVCSYQLFITIGIFTSNCINYGTESRTDTGSYRIPMAIGYLWALILCIGMLMLPESPRYDIRKGFNKRAFNTMQKFYGVPVNHRAIALETAEINANIRASQGSHAWYEVFTGPRMGYRTMLAMALQMFQQLTGANYFFYYGTTIFAGVGLSNSFVTAMILGGVNVGATFFGLYFVEHFGRRKCLITGGLWMFMCFMIFASIGHFKFQPAIEGSNDAKTYGTVLIVFACLFICGFASTWGPMIWAVNSEMFPYRYRANAMALATASNWIWNFLLGFFSPFITGAIDFSYGYVFAGCNLVGVAIVYFFLIESATRTIEEVDTMYLIHVPPLKSSKWTSEMIERELASSDNMHLAHGGRNVEKRNRDEEANAQQVEGNGVLGGKLAGDDSLPQHPLPANDLPAHLQQ</sequence>
<dbReference type="RefSeq" id="XP_018125345.1">
    <property type="nucleotide sequence ID" value="XM_018279755.2"/>
</dbReference>
<dbReference type="PROSITE" id="PS00217">
    <property type="entry name" value="SUGAR_TRANSPORT_2"/>
    <property type="match status" value="1"/>
</dbReference>
<evidence type="ECO:0000259" key="10">
    <source>
        <dbReference type="PROSITE" id="PS50850"/>
    </source>
</evidence>
<dbReference type="InterPro" id="IPR003663">
    <property type="entry name" value="Sugar/inositol_transpt"/>
</dbReference>
<dbReference type="STRING" id="342668.A0A1B8G716"/>
<evidence type="ECO:0000256" key="4">
    <source>
        <dbReference type="ARBA" id="ARBA00022692"/>
    </source>
</evidence>
<dbReference type="InterPro" id="IPR050360">
    <property type="entry name" value="MFS_Sugar_Transporters"/>
</dbReference>
<dbReference type="InterPro" id="IPR036259">
    <property type="entry name" value="MFS_trans_sf"/>
</dbReference>
<feature type="transmembrane region" description="Helical" evidence="9">
    <location>
        <begin position="119"/>
        <end position="138"/>
    </location>
</feature>
<dbReference type="AlphaFoldDB" id="A0A1B8G716"/>
<feature type="transmembrane region" description="Helical" evidence="9">
    <location>
        <begin position="361"/>
        <end position="383"/>
    </location>
</feature>
<name>A0A1B8G716_9PEZI</name>
<feature type="region of interest" description="Disordered" evidence="8">
    <location>
        <begin position="1"/>
        <end position="36"/>
    </location>
</feature>
<feature type="transmembrane region" description="Helical" evidence="9">
    <location>
        <begin position="180"/>
        <end position="197"/>
    </location>
</feature>
<feature type="compositionally biased region" description="Polar residues" evidence="8">
    <location>
        <begin position="16"/>
        <end position="26"/>
    </location>
</feature>
<keyword evidence="6 9" id="KW-0472">Membrane</keyword>
<dbReference type="InterPro" id="IPR005829">
    <property type="entry name" value="Sugar_transporter_CS"/>
</dbReference>
<dbReference type="GO" id="GO:0016020">
    <property type="term" value="C:membrane"/>
    <property type="evidence" value="ECO:0007669"/>
    <property type="project" value="UniProtKB-SubCell"/>
</dbReference>
<reference evidence="11 12" key="1">
    <citation type="submission" date="2016-03" db="EMBL/GenBank/DDBJ databases">
        <title>Comparative genomics of Pseudogymnoascus destructans, the fungus causing white-nose syndrome of bats.</title>
        <authorList>
            <person name="Palmer J.M."/>
            <person name="Drees K.P."/>
            <person name="Foster J.T."/>
            <person name="Lindner D.L."/>
        </authorList>
    </citation>
    <scope>NUCLEOTIDE SEQUENCE [LARGE SCALE GENOMIC DNA]</scope>
    <source>
        <strain evidence="11 12">UAMH 10579</strain>
    </source>
</reference>
<evidence type="ECO:0000313" key="12">
    <source>
        <dbReference type="Proteomes" id="UP000091956"/>
    </source>
</evidence>